<dbReference type="Pfam" id="PF11645">
    <property type="entry name" value="PDDEXK_5"/>
    <property type="match status" value="1"/>
</dbReference>
<protein>
    <recommendedName>
        <fullName evidence="1">PD(D/E)XK endonuclease domain-containing protein</fullName>
    </recommendedName>
</protein>
<dbReference type="EMBL" id="FTNP01000010">
    <property type="protein sequence ID" value="SIS09162.1"/>
    <property type="molecule type" value="Genomic_DNA"/>
</dbReference>
<sequence>MVQTPLRELFDRLTAVKRRKCSRIRIFLSESKGNHGISNSKDVGDRTESKVLATLIEYGYNVSIPFGDNDKYDFVVGDSGDLYRIQCKTAWKNKAETIRFNTHSQTTKDGEYYEHTYGDAIDAFVVYYPATDTLYWVNEVDATTQKMELRFDSRIDHPSINWADSYEFDGTIPENCRPKHSHDRTG</sequence>
<dbReference type="RefSeq" id="WP_236995949.1">
    <property type="nucleotide sequence ID" value="NZ_CP019327.1"/>
</dbReference>
<name>A0A1N7G9A2_9EURY</name>
<dbReference type="GO" id="GO:0003676">
    <property type="term" value="F:nucleic acid binding"/>
    <property type="evidence" value="ECO:0007669"/>
    <property type="project" value="InterPro"/>
</dbReference>
<feature type="domain" description="PD(D/E)XK endonuclease" evidence="1">
    <location>
        <begin position="39"/>
        <end position="168"/>
    </location>
</feature>
<organism evidence="2 3">
    <name type="scientific">Natronorubrum daqingense</name>
    <dbReference type="NCBI Taxonomy" id="588898"/>
    <lineage>
        <taxon>Archaea</taxon>
        <taxon>Methanobacteriati</taxon>
        <taxon>Methanobacteriota</taxon>
        <taxon>Stenosarchaea group</taxon>
        <taxon>Halobacteria</taxon>
        <taxon>Halobacteriales</taxon>
        <taxon>Natrialbaceae</taxon>
        <taxon>Natronorubrum</taxon>
    </lineage>
</organism>
<dbReference type="Proteomes" id="UP000185687">
    <property type="component" value="Unassembled WGS sequence"/>
</dbReference>
<proteinExistence type="predicted"/>
<dbReference type="InterPro" id="IPR021671">
    <property type="entry name" value="PD(D/E)XK_Endonuc"/>
</dbReference>
<dbReference type="InterPro" id="IPR011856">
    <property type="entry name" value="tRNA_endonuc-like_dom_sf"/>
</dbReference>
<evidence type="ECO:0000259" key="1">
    <source>
        <dbReference type="Pfam" id="PF11645"/>
    </source>
</evidence>
<dbReference type="AlphaFoldDB" id="A0A1N7G9A2"/>
<evidence type="ECO:0000313" key="3">
    <source>
        <dbReference type="Proteomes" id="UP000185687"/>
    </source>
</evidence>
<gene>
    <name evidence="2" type="ORF">SAMN05421809_3824</name>
</gene>
<keyword evidence="3" id="KW-1185">Reference proteome</keyword>
<reference evidence="2 3" key="1">
    <citation type="submission" date="2017-01" db="EMBL/GenBank/DDBJ databases">
        <authorList>
            <person name="Mah S.A."/>
            <person name="Swanson W.J."/>
            <person name="Moy G.W."/>
            <person name="Vacquier V.D."/>
        </authorList>
    </citation>
    <scope>NUCLEOTIDE SEQUENCE [LARGE SCALE GENOMIC DNA]</scope>
    <source>
        <strain evidence="2 3">CGMCC 1.8909</strain>
    </source>
</reference>
<dbReference type="Gene3D" id="3.40.1350.10">
    <property type="match status" value="1"/>
</dbReference>
<accession>A0A1N7G9A2</accession>
<dbReference type="GeneID" id="54124985"/>
<evidence type="ECO:0000313" key="2">
    <source>
        <dbReference type="EMBL" id="SIS09162.1"/>
    </source>
</evidence>